<reference evidence="3" key="1">
    <citation type="submission" date="2016-04" db="EMBL/GenBank/DDBJ databases">
        <authorList>
            <person name="Nguyen H.D."/>
            <person name="Samba Siva P."/>
            <person name="Cullis J."/>
            <person name="Levesque C.A."/>
            <person name="Hambleton S."/>
        </authorList>
    </citation>
    <scope>NUCLEOTIDE SEQUENCE</scope>
    <source>
        <strain evidence="3">DAOMC 236416</strain>
    </source>
</reference>
<dbReference type="PANTHER" id="PTHR13309:SF0">
    <property type="entry name" value="FMR1-INTERACTING PROTEIN NUFIP1"/>
    <property type="match status" value="1"/>
</dbReference>
<sequence length="631" mass="69050">MRPFHPLPARPATSSAPLPPHPNQHPQNSPANRGGRGRGRGRGRGGQGHSQHFHGSRGAQGQDGRNYGTDDQGQPPRRQQHPLPQSSSSSYSSPARAQPTTDGPPDATIQGLNIRLDHPLLIEHWIAERKKRWPTKAVIEQKERDAIWRLPGSSSAERSRKRKRNEDAGAEDDGGKGKGRATVKAKVGGEGNDSASSSSEDDDDESSSSDSGSSVDEEEEVGNVQEKEDDEGEAEVEGAGEAETKEDGKDVIEGQESVIVKDPEGETAAEDTAVKDAPTASSSSNFQHRQSTQHQQQQQPRKIRPKPRGPPSNPFARPSSSLLHALLRRETASHTNAVLQFFRFLVLNSFLVGVELKRGDAEEALRRANLIVNVADAEGKGKAPASQAVPKRIELKPLSSLAYPPAPDPLTFLDPLRSLDPFPLTHEQLIACCEDDVIREIIAQCTLPKAQLEEAGKRENGLTTAIRTLDELPTESHRTAALELILHIIADNPSNSQHHQNHLGAVWQPPPTSLSNNQMRPISETELFRFGLRVGFREQDDIRRIAERVSVLLEQVPVHAALPDDLKKAVGLVDDEERSGSSSRAAGPAKTVPAAMGAGIYEARGVGWQQLEWEREWERRETLKRLGLRLE</sequence>
<feature type="domain" description="FMR1-interacting protein 1 conserved" evidence="2">
    <location>
        <begin position="108"/>
        <end position="144"/>
    </location>
</feature>
<dbReference type="GO" id="GO:0005634">
    <property type="term" value="C:nucleus"/>
    <property type="evidence" value="ECO:0007669"/>
    <property type="project" value="TreeGrafter"/>
</dbReference>
<dbReference type="PANTHER" id="PTHR13309">
    <property type="entry name" value="NUCLEAR FRAGILE X MENTAL RETARDATION PROTEIN INTERACTING PROTEIN 1"/>
    <property type="match status" value="1"/>
</dbReference>
<gene>
    <name evidence="3" type="ORF">A4X13_0g3412</name>
</gene>
<comment type="caution">
    <text evidence="3">The sequence shown here is derived from an EMBL/GenBank/DDBJ whole genome shotgun (WGS) entry which is preliminary data.</text>
</comment>
<organism evidence="3 4">
    <name type="scientific">Tilletia indica</name>
    <dbReference type="NCBI Taxonomy" id="43049"/>
    <lineage>
        <taxon>Eukaryota</taxon>
        <taxon>Fungi</taxon>
        <taxon>Dikarya</taxon>
        <taxon>Basidiomycota</taxon>
        <taxon>Ustilaginomycotina</taxon>
        <taxon>Exobasidiomycetes</taxon>
        <taxon>Tilletiales</taxon>
        <taxon>Tilletiaceae</taxon>
        <taxon>Tilletia</taxon>
    </lineage>
</organism>
<dbReference type="InterPro" id="IPR019496">
    <property type="entry name" value="NUFIP1_cons_dom"/>
</dbReference>
<dbReference type="GO" id="GO:0003723">
    <property type="term" value="F:RNA binding"/>
    <property type="evidence" value="ECO:0007669"/>
    <property type="project" value="InterPro"/>
</dbReference>
<dbReference type="InterPro" id="IPR039136">
    <property type="entry name" value="NUFIP1-like"/>
</dbReference>
<evidence type="ECO:0000313" key="4">
    <source>
        <dbReference type="Proteomes" id="UP000077521"/>
    </source>
</evidence>
<evidence type="ECO:0000256" key="1">
    <source>
        <dbReference type="SAM" id="MobiDB-lite"/>
    </source>
</evidence>
<dbReference type="Proteomes" id="UP000077521">
    <property type="component" value="Unassembled WGS sequence"/>
</dbReference>
<feature type="region of interest" description="Disordered" evidence="1">
    <location>
        <begin position="127"/>
        <end position="319"/>
    </location>
</feature>
<protein>
    <recommendedName>
        <fullName evidence="2">FMR1-interacting protein 1 conserved domain-containing protein</fullName>
    </recommendedName>
</protein>
<dbReference type="AlphaFoldDB" id="A0A177TE26"/>
<evidence type="ECO:0000259" key="2">
    <source>
        <dbReference type="Pfam" id="PF10453"/>
    </source>
</evidence>
<feature type="region of interest" description="Disordered" evidence="1">
    <location>
        <begin position="1"/>
        <end position="112"/>
    </location>
</feature>
<name>A0A177TE26_9BASI</name>
<feature type="compositionally biased region" description="Low complexity" evidence="1">
    <location>
        <begin position="72"/>
        <end position="99"/>
    </location>
</feature>
<evidence type="ECO:0000313" key="3">
    <source>
        <dbReference type="EMBL" id="KAE8254453.1"/>
    </source>
</evidence>
<feature type="compositionally biased region" description="Low complexity" evidence="1">
    <location>
        <begin position="287"/>
        <end position="300"/>
    </location>
</feature>
<accession>A0A177TE26</accession>
<feature type="compositionally biased region" description="Low complexity" evidence="1">
    <location>
        <begin position="24"/>
        <end position="33"/>
    </location>
</feature>
<proteinExistence type="predicted"/>
<feature type="compositionally biased region" description="Basic and acidic residues" evidence="1">
    <location>
        <begin position="242"/>
        <end position="252"/>
    </location>
</feature>
<dbReference type="EMBL" id="LWDF02000190">
    <property type="protein sequence ID" value="KAE8254453.1"/>
    <property type="molecule type" value="Genomic_DNA"/>
</dbReference>
<dbReference type="Pfam" id="PF10453">
    <property type="entry name" value="NUFIP1"/>
    <property type="match status" value="1"/>
</dbReference>
<dbReference type="GO" id="GO:0000492">
    <property type="term" value="P:box C/D snoRNP assembly"/>
    <property type="evidence" value="ECO:0007669"/>
    <property type="project" value="TreeGrafter"/>
</dbReference>
<keyword evidence="4" id="KW-1185">Reference proteome</keyword>
<reference evidence="3" key="2">
    <citation type="journal article" date="2019" name="IMA Fungus">
        <title>Genome sequencing and comparison of five Tilletia species to identify candidate genes for the detection of regulated species infecting wheat.</title>
        <authorList>
            <person name="Nguyen H.D.T."/>
            <person name="Sultana T."/>
            <person name="Kesanakurti P."/>
            <person name="Hambleton S."/>
        </authorList>
    </citation>
    <scope>NUCLEOTIDE SEQUENCE</scope>
    <source>
        <strain evidence="3">DAOMC 236416</strain>
    </source>
</reference>
<feature type="compositionally biased region" description="Acidic residues" evidence="1">
    <location>
        <begin position="215"/>
        <end position="240"/>
    </location>
</feature>